<dbReference type="SUPFAM" id="SSF50969">
    <property type="entry name" value="YVTN repeat-like/Quinoprotein amine dehydrogenase"/>
    <property type="match status" value="1"/>
</dbReference>
<evidence type="ECO:0000313" key="3">
    <source>
        <dbReference type="Proteomes" id="UP000466187"/>
    </source>
</evidence>
<dbReference type="Pfam" id="PF17963">
    <property type="entry name" value="Big_9"/>
    <property type="match status" value="1"/>
</dbReference>
<dbReference type="InterPro" id="IPR011044">
    <property type="entry name" value="Quino_amine_DH_bsu"/>
</dbReference>
<reference evidence="2 3" key="1">
    <citation type="journal article" date="2019" name="Emerg. Microbes Infect.">
        <title>Comprehensive subspecies identification of 175 nontuberculous mycobacteria species based on 7547 genomic profiles.</title>
        <authorList>
            <person name="Matsumoto Y."/>
            <person name="Kinjo T."/>
            <person name="Motooka D."/>
            <person name="Nabeya D."/>
            <person name="Jung N."/>
            <person name="Uechi K."/>
            <person name="Horii T."/>
            <person name="Iida T."/>
            <person name="Fujita J."/>
            <person name="Nakamura S."/>
        </authorList>
    </citation>
    <scope>NUCLEOTIDE SEQUENCE [LARGE SCALE GENOMIC DNA]</scope>
    <source>
        <strain evidence="2 3">JCM 12688</strain>
    </source>
</reference>
<accession>A0A7I7WQ49</accession>
<feature type="domain" description="SMP-30/Gluconolactonase/LRE-like region" evidence="1">
    <location>
        <begin position="76"/>
        <end position="206"/>
    </location>
</feature>
<dbReference type="SUPFAM" id="SSF75011">
    <property type="entry name" value="3-carboxy-cis,cis-mucoante lactonizing enzyme"/>
    <property type="match status" value="1"/>
</dbReference>
<dbReference type="EMBL" id="AP022608">
    <property type="protein sequence ID" value="BBZ19182.1"/>
    <property type="molecule type" value="Genomic_DNA"/>
</dbReference>
<dbReference type="PANTHER" id="PTHR47197">
    <property type="entry name" value="PROTEIN NIRF"/>
    <property type="match status" value="1"/>
</dbReference>
<proteinExistence type="predicted"/>
<name>A0A7I7WQ49_MYCGU</name>
<dbReference type="SUPFAM" id="SSF51004">
    <property type="entry name" value="C-terminal (heme d1) domain of cytochrome cd1-nitrite reductase"/>
    <property type="match status" value="1"/>
</dbReference>
<dbReference type="Pfam" id="PF08450">
    <property type="entry name" value="SGL"/>
    <property type="match status" value="1"/>
</dbReference>
<dbReference type="AlphaFoldDB" id="A0A7I7WQ49"/>
<evidence type="ECO:0000259" key="1">
    <source>
        <dbReference type="Pfam" id="PF08450"/>
    </source>
</evidence>
<protein>
    <recommendedName>
        <fullName evidence="1">SMP-30/Gluconolactonase/LRE-like region domain-containing protein</fullName>
    </recommendedName>
</protein>
<gene>
    <name evidence="2" type="ORF">MGAD_35170</name>
</gene>
<dbReference type="PANTHER" id="PTHR47197:SF3">
    <property type="entry name" value="DIHYDRO-HEME D1 DEHYDROGENASE"/>
    <property type="match status" value="1"/>
</dbReference>
<dbReference type="KEGG" id="mgad:MGAD_35170"/>
<dbReference type="InterPro" id="IPR011045">
    <property type="entry name" value="N2O_reductase_N"/>
</dbReference>
<dbReference type="Proteomes" id="UP000466187">
    <property type="component" value="Chromosome"/>
</dbReference>
<dbReference type="InterPro" id="IPR011964">
    <property type="entry name" value="YVTN_b-propeller_repeat"/>
</dbReference>
<dbReference type="InterPro" id="IPR051200">
    <property type="entry name" value="Host-pathogen_enzymatic-act"/>
</dbReference>
<dbReference type="Gene3D" id="2.130.10.10">
    <property type="entry name" value="YVTN repeat-like/Quinoprotein amine dehydrogenase"/>
    <property type="match status" value="5"/>
</dbReference>
<dbReference type="InterPro" id="IPR015943">
    <property type="entry name" value="WD40/YVTN_repeat-like_dom_sf"/>
</dbReference>
<dbReference type="InterPro" id="IPR013658">
    <property type="entry name" value="SGL"/>
</dbReference>
<sequence length="1083" mass="108671">MGPQASNGPQTPVDSPLTLAMFAIGARSRLPGSSFNGQSVETAQPFTALTAEGAAAAPPRFVSRPPIAVGTNPSAVVISADGRMFVANTGSASVSVINTANGQRIDANPNFFSTDISVGTSPSALALSPDGKRLYVANTGSGTVSVIDTATYKRIDANPSFFSQDISVNASPSALAIGAGGRLYVANRGSGTVSVINTANNTLIDVNTNTSGVQSISVGTAPTALALGADGRLYVVNQGNGTVSVINTATYGLTNTIAVGNQPSSAALGLDGRLYVANSGAGTVSVINTATSTVIDANPDVAGTNPITVGPSPSSVALSPDGKFVYVTNGNDTVSVIDTATYAVVGTVAIDTDTTGGHVVAVSPNGTVYITDAADRTVRVLAIRLGNAAPTAGTPTVGTPTESTGAVTGALNFTDADGDTLSYSVTQPSTGTVSITSAGTYTFTPTSAARVAAAAGGPTSITFIVTATDGQASTPVSVTVPIAAPIAATAVTTIGGVSLPGVPLSTGPVMSADGTRGVITTRSFDAFGTTTTQVAVVNTTTGKQVGRTVTIVGKPATTVLSGDGTRALVMTSIPNPTTGISTTRVTVINTTTGTQVGNTVSVAGSPAGIRFLGADGKRALILTDVYDEYDWDGTEHITGVAVIDTTTGAQIGTTLAVSGSPLDSMASVDGSRALVTTSLPNPTTNIPTTRVTMIDTSTGTQSKMIADFVGNRYSAQLLNGNATRVLITTTDGDWGTGNTRVAVLDTITGTQTETVLVGDATGLMFNADGSRALITTRTYDRATGAFTTQLAAIDTATGAQTGSTMVLDYEATVVLSADRTRAVVITSAADSVTETSTQVSVFDLATGTQVGTSFTLAGGWSISLIGADYSTQLLNADGSRALITRKVIDPSTGAASTQVAVIDTVTGRQSGDTITVAGGEFGSALVSTDGSRALIVTNVYDGRTSVNTTRLTVIDTTTCTQVGSTTTMTGFLNGPVLFNADSRRAVVTTSTPSTQVVVIDTTTGTQVGAKLGYGGSGLVRLSADGTRLLVATGSQLAVINTATGTQAGSAVAGGGYPLFSPDGTRALIVTKYNPTRVNVLRVT</sequence>
<evidence type="ECO:0000313" key="2">
    <source>
        <dbReference type="EMBL" id="BBZ19182.1"/>
    </source>
</evidence>
<dbReference type="CDD" id="cd05819">
    <property type="entry name" value="NHL"/>
    <property type="match status" value="1"/>
</dbReference>
<dbReference type="SUPFAM" id="SSF50974">
    <property type="entry name" value="Nitrous oxide reductase, N-terminal domain"/>
    <property type="match status" value="1"/>
</dbReference>
<organism evidence="2 3">
    <name type="scientific">Mycolicibacterium gadium</name>
    <name type="common">Mycobacterium gadium</name>
    <dbReference type="NCBI Taxonomy" id="1794"/>
    <lineage>
        <taxon>Bacteria</taxon>
        <taxon>Bacillati</taxon>
        <taxon>Actinomycetota</taxon>
        <taxon>Actinomycetes</taxon>
        <taxon>Mycobacteriales</taxon>
        <taxon>Mycobacteriaceae</taxon>
        <taxon>Mycolicibacterium</taxon>
    </lineage>
</organism>
<dbReference type="NCBIfam" id="TIGR02276">
    <property type="entry name" value="beta_rpt_yvtn"/>
    <property type="match status" value="2"/>
</dbReference>
<dbReference type="InterPro" id="IPR011048">
    <property type="entry name" value="Haem_d1_sf"/>
</dbReference>